<feature type="region of interest" description="Disordered" evidence="1">
    <location>
        <begin position="367"/>
        <end position="418"/>
    </location>
</feature>
<feature type="compositionally biased region" description="Low complexity" evidence="1">
    <location>
        <begin position="302"/>
        <end position="311"/>
    </location>
</feature>
<evidence type="ECO:0000313" key="3">
    <source>
        <dbReference type="Proteomes" id="UP000076761"/>
    </source>
</evidence>
<dbReference type="OrthoDB" id="3271131at2759"/>
<sequence>MTFEFLTRIYSDESDDDGPESLAQTEDARLLQEMDLTAREDTAQYKANPWSIAKINAASRSAREGSMASTLSVPTKEGLKGRIVDGFKMQAERAKVAKSKAENPFANCSRLPFPTVKPVRPHTAQTSKKQPVSAPYRRPAAASTLNYGTPVTTDSPPSIASSSKKQMLPNPLTSTKNAHIPANQVLTSTCSPDAQTLSKILASPMPESPPSPNYAVSMRTNAESIYDLYPKPRYAGTALLLANSQNLSHTPFVSNIKSTPDDDPFYGAQENIDPEALGSPLQPRSYRPNISLSSPPRPPPSSALLPLALPSTADARPFQSSPIRGPSGFRHRTDRQVPRVDLGPLWTSRLTATTVASKAMPTWLASVLPPPESAQTSNTEDRVSYEASQMTAASEMNHQLGRSEAQTPPPKNEAVRNSCIFPRSLSPRLVHSKPNAMSVSAYTHPSLDEEEEWSTLPPKKKPNIDSRPKKSGFKQSGKFKLPLSLTGQRQVADTNESKRRVVTYLPPPISESKGRDAISPVVFNVTSTSAASGRGLRGCGKERAASTLFVTEDVGLVVKRPLHIHPLSLPDIRLSCEVQTATKQSRNHERPPSALPGHERSLDGIESLPSPPPSDPLYCEVEPANHLDVDIRGIERRYERTKRAIDE</sequence>
<dbReference type="AlphaFoldDB" id="A0A165PD43"/>
<dbReference type="EMBL" id="KV425614">
    <property type="protein sequence ID" value="KZT20861.1"/>
    <property type="molecule type" value="Genomic_DNA"/>
</dbReference>
<accession>A0A165PD43</accession>
<feature type="compositionally biased region" description="Polar residues" evidence="1">
    <location>
        <begin position="143"/>
        <end position="168"/>
    </location>
</feature>
<proteinExistence type="predicted"/>
<reference evidence="2 3" key="1">
    <citation type="journal article" date="2016" name="Mol. Biol. Evol.">
        <title>Comparative Genomics of Early-Diverging Mushroom-Forming Fungi Provides Insights into the Origins of Lignocellulose Decay Capabilities.</title>
        <authorList>
            <person name="Nagy L.G."/>
            <person name="Riley R."/>
            <person name="Tritt A."/>
            <person name="Adam C."/>
            <person name="Daum C."/>
            <person name="Floudas D."/>
            <person name="Sun H."/>
            <person name="Yadav J.S."/>
            <person name="Pangilinan J."/>
            <person name="Larsson K.H."/>
            <person name="Matsuura K."/>
            <person name="Barry K."/>
            <person name="Labutti K."/>
            <person name="Kuo R."/>
            <person name="Ohm R.A."/>
            <person name="Bhattacharya S.S."/>
            <person name="Shirouzu T."/>
            <person name="Yoshinaga Y."/>
            <person name="Martin F.M."/>
            <person name="Grigoriev I.V."/>
            <person name="Hibbett D.S."/>
        </authorList>
    </citation>
    <scope>NUCLEOTIDE SEQUENCE [LARGE SCALE GENOMIC DNA]</scope>
    <source>
        <strain evidence="2 3">HHB14362 ss-1</strain>
    </source>
</reference>
<protein>
    <submittedName>
        <fullName evidence="2">Uncharacterized protein</fullName>
    </submittedName>
</protein>
<organism evidence="2 3">
    <name type="scientific">Neolentinus lepideus HHB14362 ss-1</name>
    <dbReference type="NCBI Taxonomy" id="1314782"/>
    <lineage>
        <taxon>Eukaryota</taxon>
        <taxon>Fungi</taxon>
        <taxon>Dikarya</taxon>
        <taxon>Basidiomycota</taxon>
        <taxon>Agaricomycotina</taxon>
        <taxon>Agaricomycetes</taxon>
        <taxon>Gloeophyllales</taxon>
        <taxon>Gloeophyllaceae</taxon>
        <taxon>Neolentinus</taxon>
    </lineage>
</organism>
<dbReference type="STRING" id="1314782.A0A165PD43"/>
<name>A0A165PD43_9AGAM</name>
<gene>
    <name evidence="2" type="ORF">NEOLEDRAFT_816718</name>
</gene>
<feature type="compositionally biased region" description="Basic and acidic residues" evidence="1">
    <location>
        <begin position="586"/>
        <end position="603"/>
    </location>
</feature>
<feature type="region of interest" description="Disordered" evidence="1">
    <location>
        <begin position="580"/>
        <end position="619"/>
    </location>
</feature>
<evidence type="ECO:0000256" key="1">
    <source>
        <dbReference type="SAM" id="MobiDB-lite"/>
    </source>
</evidence>
<feature type="compositionally biased region" description="Polar residues" evidence="1">
    <location>
        <begin position="386"/>
        <end position="397"/>
    </location>
</feature>
<evidence type="ECO:0000313" key="2">
    <source>
        <dbReference type="EMBL" id="KZT20861.1"/>
    </source>
</evidence>
<feature type="region of interest" description="Disordered" evidence="1">
    <location>
        <begin position="444"/>
        <end position="478"/>
    </location>
</feature>
<keyword evidence="3" id="KW-1185">Reference proteome</keyword>
<feature type="region of interest" description="Disordered" evidence="1">
    <location>
        <begin position="253"/>
        <end position="336"/>
    </location>
</feature>
<feature type="region of interest" description="Disordered" evidence="1">
    <location>
        <begin position="113"/>
        <end position="168"/>
    </location>
</feature>
<dbReference type="InParanoid" id="A0A165PD43"/>
<dbReference type="Proteomes" id="UP000076761">
    <property type="component" value="Unassembled WGS sequence"/>
</dbReference>